<dbReference type="RefSeq" id="WP_183818082.1">
    <property type="nucleotide sequence ID" value="NZ_JACHOB010000004.1"/>
</dbReference>
<dbReference type="Pfam" id="PF04820">
    <property type="entry name" value="Trp_halogenase"/>
    <property type="match status" value="1"/>
</dbReference>
<feature type="binding site" evidence="2">
    <location>
        <begin position="13"/>
        <end position="16"/>
    </location>
    <ligand>
        <name>FAD</name>
        <dbReference type="ChEBI" id="CHEBI:57692"/>
    </ligand>
</feature>
<name>A0A840I3V0_9PROT</name>
<dbReference type="InterPro" id="IPR033856">
    <property type="entry name" value="Trp_halogen"/>
</dbReference>
<feature type="binding site" evidence="2">
    <location>
        <position position="340"/>
    </location>
    <ligand>
        <name>FAD</name>
        <dbReference type="ChEBI" id="CHEBI:57692"/>
    </ligand>
</feature>
<keyword evidence="2" id="KW-0547">Nucleotide-binding</keyword>
<comment type="caution">
    <text evidence="3">The sequence shown here is derived from an EMBL/GenBank/DDBJ whole genome shotgun (WGS) entry which is preliminary data.</text>
</comment>
<proteinExistence type="predicted"/>
<keyword evidence="2" id="KW-0285">Flavoprotein</keyword>
<dbReference type="EMBL" id="JACHOB010000004">
    <property type="protein sequence ID" value="MBB4659457.1"/>
    <property type="molecule type" value="Genomic_DNA"/>
</dbReference>
<dbReference type="SUPFAM" id="SSF51905">
    <property type="entry name" value="FAD/NAD(P)-binding domain"/>
    <property type="match status" value="1"/>
</dbReference>
<feature type="binding site" evidence="2">
    <location>
        <position position="78"/>
    </location>
    <ligand>
        <name>7-chloro-L-tryptophan</name>
        <dbReference type="ChEBI" id="CHEBI:58713"/>
    </ligand>
</feature>
<protein>
    <submittedName>
        <fullName evidence="3">Tryptophan halogenase</fullName>
        <ecNumber evidence="3">1.14.19.9</ecNumber>
    </submittedName>
</protein>
<evidence type="ECO:0000256" key="1">
    <source>
        <dbReference type="PIRSR" id="PIRSR011396-1"/>
    </source>
</evidence>
<evidence type="ECO:0000313" key="3">
    <source>
        <dbReference type="EMBL" id="MBB4659457.1"/>
    </source>
</evidence>
<dbReference type="Proteomes" id="UP000563524">
    <property type="component" value="Unassembled WGS sequence"/>
</dbReference>
<sequence length="494" mass="54883">MEQPKVKVVIAGGGTAGWVAAAALAKQLGPLLDITLVESDQIGTIGVGEATIPTQRTFHTMIGLDERAFMRATQATFKLGIAFENWAREGDRYVHSFGTIGKSPWMTHFFSVWAEARARGLGKDLGAYCLELRAAEESKMYTDEKGGLNYAFHLDATAYAKLLRTLSEGAGVARVEGKIDRVEQNAESGDLTALVLEGGERVEGDLFLDCTGFRGLLIEETLKTGYDDWRHWLPMDRAIAVQTSATEPPVPYTRSIAHDAGWRWRIPLQKRVGNGIVYCSSFLKDEAAEARLLGAVTGERLTEPRPIRFVTGRRRKAWNKNCVTLGLSSGFIEPLESTSIHLIQIAVTRLIKLFPFSGDASALRTRFNEMAAVEMERIRDFIILHYRATERDDSPFWRHCRNMEIPGSLAERIALFEESGYAYQGPEDLFQVDSWVQVMLGQRLVPGGHHRMAGMMTDEQLAGALSGIERSVERALGQLPSHEDFIARYCPAQG</sequence>
<feature type="binding site" evidence="2">
    <location>
        <position position="336"/>
    </location>
    <ligand>
        <name>L-tryptophan</name>
        <dbReference type="ChEBI" id="CHEBI:57912"/>
    </ligand>
</feature>
<organism evidence="3 4">
    <name type="scientific">Parvularcula dongshanensis</name>
    <dbReference type="NCBI Taxonomy" id="1173995"/>
    <lineage>
        <taxon>Bacteria</taxon>
        <taxon>Pseudomonadati</taxon>
        <taxon>Pseudomonadota</taxon>
        <taxon>Alphaproteobacteria</taxon>
        <taxon>Parvularculales</taxon>
        <taxon>Parvularculaceae</taxon>
        <taxon>Parvularcula</taxon>
    </lineage>
</organism>
<feature type="active site" evidence="1">
    <location>
        <position position="78"/>
    </location>
</feature>
<keyword evidence="2" id="KW-0274">FAD</keyword>
<evidence type="ECO:0000256" key="2">
    <source>
        <dbReference type="PIRSR" id="PIRSR011396-2"/>
    </source>
</evidence>
<keyword evidence="4" id="KW-1185">Reference proteome</keyword>
<dbReference type="AlphaFoldDB" id="A0A840I3V0"/>
<feature type="binding site" evidence="2">
    <location>
        <position position="327"/>
    </location>
    <ligand>
        <name>FAD</name>
        <dbReference type="ChEBI" id="CHEBI:57692"/>
    </ligand>
</feature>
<dbReference type="Gene3D" id="3.50.50.60">
    <property type="entry name" value="FAD/NAD(P)-binding domain"/>
    <property type="match status" value="1"/>
</dbReference>
<reference evidence="3 4" key="1">
    <citation type="submission" date="2020-08" db="EMBL/GenBank/DDBJ databases">
        <title>Genomic Encyclopedia of Type Strains, Phase IV (KMG-IV): sequencing the most valuable type-strain genomes for metagenomic binning, comparative biology and taxonomic classification.</title>
        <authorList>
            <person name="Goeker M."/>
        </authorList>
    </citation>
    <scope>NUCLEOTIDE SEQUENCE [LARGE SCALE GENOMIC DNA]</scope>
    <source>
        <strain evidence="3 4">DSM 102850</strain>
    </source>
</reference>
<dbReference type="EC" id="1.14.19.9" evidence="3"/>
<dbReference type="PANTHER" id="PTHR43747">
    <property type="entry name" value="FAD-BINDING PROTEIN"/>
    <property type="match status" value="1"/>
</dbReference>
<dbReference type="InterPro" id="IPR036188">
    <property type="entry name" value="FAD/NAD-bd_sf"/>
</dbReference>
<dbReference type="PIRSF" id="PIRSF011396">
    <property type="entry name" value="Trp_halogenase"/>
    <property type="match status" value="1"/>
</dbReference>
<keyword evidence="3" id="KW-0560">Oxidoreductase</keyword>
<dbReference type="GO" id="GO:0004497">
    <property type="term" value="F:monooxygenase activity"/>
    <property type="evidence" value="ECO:0007669"/>
    <property type="project" value="InterPro"/>
</dbReference>
<dbReference type="PANTHER" id="PTHR43747:SF4">
    <property type="entry name" value="FLAVIN-DEPENDENT TRYPTOPHAN HALOGENASE"/>
    <property type="match status" value="1"/>
</dbReference>
<gene>
    <name evidence="3" type="ORF">GGQ59_001994</name>
</gene>
<evidence type="ECO:0000313" key="4">
    <source>
        <dbReference type="Proteomes" id="UP000563524"/>
    </source>
</evidence>
<accession>A0A840I3V0</accession>
<dbReference type="InterPro" id="IPR050816">
    <property type="entry name" value="Flavin-dep_Halogenase_NPB"/>
</dbReference>
<dbReference type="InterPro" id="IPR006905">
    <property type="entry name" value="Flavin_halogenase"/>
</dbReference>
<dbReference type="GO" id="GO:0000166">
    <property type="term" value="F:nucleotide binding"/>
    <property type="evidence" value="ECO:0007669"/>
    <property type="project" value="UniProtKB-KW"/>
</dbReference>